<keyword evidence="4" id="KW-1185">Reference proteome</keyword>
<feature type="domain" description="Reverse transcriptase" evidence="2">
    <location>
        <begin position="623"/>
        <end position="901"/>
    </location>
</feature>
<dbReference type="Proteomes" id="UP000436088">
    <property type="component" value="Unassembled WGS sequence"/>
</dbReference>
<sequence length="1937" mass="219992">MNPYFLDYLSHSFWILVVFEGYIGLCLLRQRRLEKALRGGERAGLYFFPVRGGWLLYCKASENYVEEGILEWRFALVGSLLVQLRLLVHCKSSRVDVVKSCSDEGQFGRFEFICVFFANSSARDWVLENGPWHVQHKPLFLRKWEPNLKELCFDLICMPIWVQLYNVPLELFSQKGLSYIASTIVKPLHMDSITTSREKLEYARVCVEISVDSRIPEYVDVLLCDGSTIRIRVFVPWKPISCDQCSRFGHSIKYCPQGITDNVSIEQKGLSNMEVSSAVKNTESSVDVQSEQDILNMEVVVQGCEEEDKVLPNKEVVNKSGSNPPIKRGKGKPIKVGGKNAMGGSKNKFEILSSIDPESLLPAEDSGRRAASLGVAKIVQDLKLKKKEHIEKDFIISAVYGSNDSCTRRKLWNQLNYVGCAIGNLSWLIGGDFNVILKAEESSATVSVVHAEFLSIVEKSWQSAVVGNPAQALFNKLKRLKGYLRDLNRTCFNDISNRELQALEEAELFFYKLKDKVSWITEGDQGTRFFHSMVTRNRKNNTIRVLYNQAGARLDSFKDMSNEYTLPTGAAEDLCRGVSDMEIRETIWGQENEKAPGPDGYNPFFFKAAWPIIAEDFKAGIRYCFENSFILSAFNTTAIVLVPKIPNPNMVKDYRPISCCTVIYKTVTRILVKRLYDVFPSMILKNQTAFVKGRSIVDNTLLAQELVRGYNRKNISHRCAMKIDFQKAFDSLNWDFIDIVLYALGLPEKFVGWTWACFTKPSYSIVLNDSLVGYYRGSRGVRQGDPLSPYLFILVMNVLSSLLNIAAQQGIFRFHPKYRKIGFTHLCFADDLLIFCKGYLDSIMCVQSVLDMFYSLSGLRLNASKCELYIDGISSALCDDIRETTGFKIEKLPVRYLGIPLVTKKLTEKDCRSLIEKIRDKLNLWVNRHLSFAGRLQLIRAILFSIANYWCRQVMLPRVVIKKIKQLCSRFFWKGADVSAKGARVKICWPRMDPYGGLDPFLVIKGADFWQMSTPINASWSFKCLLNLRPTISHLFDDPYRELSTRKVWEDMHIAASKVLWHRWLPTRARLMLMGLAIESDKCLLCDIEPETRNHIFFECGQAKALWEVVLSLCGINKGASSWNGELAWANHCFKGKSLIVRVLKLALAGYVYNVWKERNSRPYLRNTALCNPNSIVHPLPEVFKAGIVDWKSSLVGQFLGAAPNFSTIQKIVENLWNNPSKGARVQRKKSDSSKSADNSLNDTNNSYSSLEIIASPCKEDSTNLISNIPNVILEPESSNVVCNDSPSPLIPYEPPVEGLPSIHLHSDSKVKDNKDPIISKRGRERPVKIKTKYAIKGSANRFEILNTVDENSPSLEDHCKKPRVAASDLDKDINDEEIKEAIFTQGNDKAPGPDGYSPLFFKKSWVVIGEDVSKAVQFFFQNSFTSHAFNSTIITLVPKITNPSKVTDYRLISCCSVVYKAITKIIVKRLSILLADIITPNQSAFVKGRSIIDNTLLAQELVKGYERNSLSLRCAIKIDLHKAFDSLHWGFISYILKAIELPTKFIKWIETCFSEARYSISFNGSLIGYFKGERGIRQGDPISPILFVFAMNILSNLLNIAAIRVLEKFYDMSGLKINAAKFELFTVGIPNRTIEIIKLSTGFSHGLLPVRYLDGSDSATSGARVSWEKICCLKSEGGMGLKNLKSWNKATMIQLIRNLLAGEGSLWIAWIYSYVIKDKDFRVMTEIHTASWSFKRFLKLKAEAILILDAGALTTKHIWEVIRIKHTKVPCHKLIWFPLHIPKLRLISWMTILDRLPTRDKLSRMGITTTVSCVLCTDSNESRNHLFADYSIATNLWKDILTLNHLSKSQMSWDEMLSWASSSWKGKSLHTTILKIAWCSFIYTIWEERNRMIFQGRARTIEELLSSIKDIVGAQLSNRDLNRSIMLTLYFVTIRV</sequence>
<reference evidence="3" key="1">
    <citation type="submission" date="2019-09" db="EMBL/GenBank/DDBJ databases">
        <title>Draft genome information of white flower Hibiscus syriacus.</title>
        <authorList>
            <person name="Kim Y.-M."/>
        </authorList>
    </citation>
    <scope>NUCLEOTIDE SEQUENCE [LARGE SCALE GENOMIC DNA]</scope>
    <source>
        <strain evidence="3">YM2019G1</strain>
    </source>
</reference>
<dbReference type="EMBL" id="VEPZ02000206">
    <property type="protein sequence ID" value="KAE8730462.1"/>
    <property type="molecule type" value="Genomic_DNA"/>
</dbReference>
<name>A0A6A3CSI9_HIBSY</name>
<gene>
    <name evidence="3" type="ORF">F3Y22_tig00002919pilonHSYRG00019</name>
</gene>
<dbReference type="SUPFAM" id="SSF56672">
    <property type="entry name" value="DNA/RNA polymerases"/>
    <property type="match status" value="2"/>
</dbReference>
<evidence type="ECO:0000313" key="4">
    <source>
        <dbReference type="Proteomes" id="UP000436088"/>
    </source>
</evidence>
<dbReference type="InterPro" id="IPR000477">
    <property type="entry name" value="RT_dom"/>
</dbReference>
<evidence type="ECO:0000259" key="2">
    <source>
        <dbReference type="PROSITE" id="PS50878"/>
    </source>
</evidence>
<dbReference type="InterPro" id="IPR026960">
    <property type="entry name" value="RVT-Znf"/>
</dbReference>
<evidence type="ECO:0000256" key="1">
    <source>
        <dbReference type="SAM" id="MobiDB-lite"/>
    </source>
</evidence>
<protein>
    <recommendedName>
        <fullName evidence="2">Reverse transcriptase domain-containing protein</fullName>
    </recommendedName>
</protein>
<dbReference type="CDD" id="cd01650">
    <property type="entry name" value="RT_nLTR_like"/>
    <property type="match status" value="2"/>
</dbReference>
<dbReference type="InterPro" id="IPR043502">
    <property type="entry name" value="DNA/RNA_pol_sf"/>
</dbReference>
<dbReference type="PANTHER" id="PTHR33116">
    <property type="entry name" value="REVERSE TRANSCRIPTASE ZINC-BINDING DOMAIN-CONTAINING PROTEIN-RELATED-RELATED"/>
    <property type="match status" value="1"/>
</dbReference>
<dbReference type="Pfam" id="PF00078">
    <property type="entry name" value="RVT_1"/>
    <property type="match status" value="2"/>
</dbReference>
<feature type="region of interest" description="Disordered" evidence="1">
    <location>
        <begin position="1223"/>
        <end position="1243"/>
    </location>
</feature>
<organism evidence="3 4">
    <name type="scientific">Hibiscus syriacus</name>
    <name type="common">Rose of Sharon</name>
    <dbReference type="NCBI Taxonomy" id="106335"/>
    <lineage>
        <taxon>Eukaryota</taxon>
        <taxon>Viridiplantae</taxon>
        <taxon>Streptophyta</taxon>
        <taxon>Embryophyta</taxon>
        <taxon>Tracheophyta</taxon>
        <taxon>Spermatophyta</taxon>
        <taxon>Magnoliopsida</taxon>
        <taxon>eudicotyledons</taxon>
        <taxon>Gunneridae</taxon>
        <taxon>Pentapetalae</taxon>
        <taxon>rosids</taxon>
        <taxon>malvids</taxon>
        <taxon>Malvales</taxon>
        <taxon>Malvaceae</taxon>
        <taxon>Malvoideae</taxon>
        <taxon>Hibiscus</taxon>
    </lineage>
</organism>
<evidence type="ECO:0000313" key="3">
    <source>
        <dbReference type="EMBL" id="KAE8730462.1"/>
    </source>
</evidence>
<comment type="caution">
    <text evidence="3">The sequence shown here is derived from an EMBL/GenBank/DDBJ whole genome shotgun (WGS) entry which is preliminary data.</text>
</comment>
<accession>A0A6A3CSI9</accession>
<dbReference type="Pfam" id="PF13966">
    <property type="entry name" value="zf-RVT"/>
    <property type="match status" value="2"/>
</dbReference>
<feature type="region of interest" description="Disordered" evidence="1">
    <location>
        <begin position="315"/>
        <end position="339"/>
    </location>
</feature>
<dbReference type="PANTHER" id="PTHR33116:SF66">
    <property type="entry name" value="REVERSE TRANSCRIPTASE ZINC-BINDING DOMAIN-CONTAINING PROTEIN"/>
    <property type="match status" value="1"/>
</dbReference>
<dbReference type="PROSITE" id="PS50878">
    <property type="entry name" value="RT_POL"/>
    <property type="match status" value="1"/>
</dbReference>
<proteinExistence type="predicted"/>